<name>A0A225DZH6_9BACT</name>
<dbReference type="InterPro" id="IPR027417">
    <property type="entry name" value="P-loop_NTPase"/>
</dbReference>
<dbReference type="EMBL" id="NIDE01000001">
    <property type="protein sequence ID" value="OWK46373.1"/>
    <property type="molecule type" value="Genomic_DNA"/>
</dbReference>
<dbReference type="InterPro" id="IPR041628">
    <property type="entry name" value="ChlI/MoxR_AAA_lid"/>
</dbReference>
<dbReference type="GO" id="GO:0005524">
    <property type="term" value="F:ATP binding"/>
    <property type="evidence" value="ECO:0007669"/>
    <property type="project" value="UniProtKB-KW"/>
</dbReference>
<keyword evidence="1" id="KW-0547">Nucleotide-binding</keyword>
<organism evidence="6 7">
    <name type="scientific">Fimbriiglobus ruber</name>
    <dbReference type="NCBI Taxonomy" id="1908690"/>
    <lineage>
        <taxon>Bacteria</taxon>
        <taxon>Pseudomonadati</taxon>
        <taxon>Planctomycetota</taxon>
        <taxon>Planctomycetia</taxon>
        <taxon>Gemmatales</taxon>
        <taxon>Gemmataceae</taxon>
        <taxon>Fimbriiglobus</taxon>
    </lineage>
</organism>
<accession>A0A225DZH6</accession>
<feature type="domain" description="ChlI/MoxR AAA lid" evidence="5">
    <location>
        <begin position="252"/>
        <end position="317"/>
    </location>
</feature>
<evidence type="ECO:0000256" key="1">
    <source>
        <dbReference type="ARBA" id="ARBA00022741"/>
    </source>
</evidence>
<reference evidence="7" key="1">
    <citation type="submission" date="2017-06" db="EMBL/GenBank/DDBJ databases">
        <title>Genome analysis of Fimbriiglobus ruber SP5, the first member of the order Planctomycetales with confirmed chitinolytic capability.</title>
        <authorList>
            <person name="Ravin N.V."/>
            <person name="Rakitin A.L."/>
            <person name="Ivanova A.A."/>
            <person name="Beletsky A.V."/>
            <person name="Kulichevskaya I.S."/>
            <person name="Mardanov A.V."/>
            <person name="Dedysh S.N."/>
        </authorList>
    </citation>
    <scope>NUCLEOTIDE SEQUENCE [LARGE SCALE GENOMIC DNA]</scope>
    <source>
        <strain evidence="7">SP5</strain>
    </source>
</reference>
<dbReference type="Pfam" id="PF07726">
    <property type="entry name" value="AAA_3"/>
    <property type="match status" value="1"/>
</dbReference>
<sequence>MNSDNHPPGVLPNTTVHDTRPASELFPLLTALRDNVAGVFLGKPEVIHLSLVALLAEGHLLLEDVPGVGKTLLAKAVARSLACSFHRIQFTPDLLPGDLIGTSVFHQSTSTFEFQPGPIFAQVILADEINRATPRTQSALLEAMSERQVTFDGQTRHLGPPFIVLATQNPYEFEGTYPLPESQLDRFMLRLTVGYPDRVAERAILTQHRAGEPVDSLDPVLTPADVIALQQHTRVVRVEAPVAEYILELIDATRTHPDVRLGASTRAALALYRAVQALAVVSGRDYATPDDVKTLAVPVLAHRLMTRAWDQGGRDDAAPIVNDLLKRIRVPV</sequence>
<dbReference type="RefSeq" id="WP_088251610.1">
    <property type="nucleotide sequence ID" value="NZ_NIDE01000001.1"/>
</dbReference>
<dbReference type="PANTHER" id="PTHR42759:SF5">
    <property type="entry name" value="METHANOL DEHYDROGENASE REGULATOR"/>
    <property type="match status" value="1"/>
</dbReference>
<keyword evidence="2" id="KW-0067">ATP-binding</keyword>
<dbReference type="PIRSF" id="PIRSF002849">
    <property type="entry name" value="AAA_ATPase_chaperone_MoxR_prd"/>
    <property type="match status" value="1"/>
</dbReference>
<feature type="domain" description="ATPase AAA-3" evidence="4">
    <location>
        <begin position="59"/>
        <end position="189"/>
    </location>
</feature>
<dbReference type="Gene3D" id="1.10.8.80">
    <property type="entry name" value="Magnesium chelatase subunit I, C-Terminal domain"/>
    <property type="match status" value="1"/>
</dbReference>
<gene>
    <name evidence="6" type="ORF">FRUB_00072</name>
</gene>
<dbReference type="SUPFAM" id="SSF52540">
    <property type="entry name" value="P-loop containing nucleoside triphosphate hydrolases"/>
    <property type="match status" value="1"/>
</dbReference>
<dbReference type="CDD" id="cd00009">
    <property type="entry name" value="AAA"/>
    <property type="match status" value="1"/>
</dbReference>
<proteinExistence type="inferred from homology"/>
<dbReference type="GO" id="GO:0016887">
    <property type="term" value="F:ATP hydrolysis activity"/>
    <property type="evidence" value="ECO:0007669"/>
    <property type="project" value="InterPro"/>
</dbReference>
<evidence type="ECO:0000256" key="3">
    <source>
        <dbReference type="ARBA" id="ARBA00061607"/>
    </source>
</evidence>
<dbReference type="InterPro" id="IPR050764">
    <property type="entry name" value="CbbQ/NirQ/NorQ/GpvN"/>
</dbReference>
<keyword evidence="7" id="KW-1185">Reference proteome</keyword>
<dbReference type="PANTHER" id="PTHR42759">
    <property type="entry name" value="MOXR FAMILY PROTEIN"/>
    <property type="match status" value="1"/>
</dbReference>
<evidence type="ECO:0000313" key="7">
    <source>
        <dbReference type="Proteomes" id="UP000214646"/>
    </source>
</evidence>
<evidence type="ECO:0000256" key="2">
    <source>
        <dbReference type="ARBA" id="ARBA00022840"/>
    </source>
</evidence>
<evidence type="ECO:0000313" key="6">
    <source>
        <dbReference type="EMBL" id="OWK46373.1"/>
    </source>
</evidence>
<dbReference type="InterPro" id="IPR011703">
    <property type="entry name" value="ATPase_AAA-3"/>
</dbReference>
<comment type="caution">
    <text evidence="6">The sequence shown here is derived from an EMBL/GenBank/DDBJ whole genome shotgun (WGS) entry which is preliminary data.</text>
</comment>
<dbReference type="OrthoDB" id="9808397at2"/>
<comment type="similarity">
    <text evidence="3">Belongs to the MoxR family.</text>
</comment>
<dbReference type="Pfam" id="PF17863">
    <property type="entry name" value="AAA_lid_2"/>
    <property type="match status" value="1"/>
</dbReference>
<dbReference type="FunFam" id="3.40.50.300:FF:000640">
    <property type="entry name" value="MoxR family ATPase"/>
    <property type="match status" value="1"/>
</dbReference>
<evidence type="ECO:0000259" key="4">
    <source>
        <dbReference type="Pfam" id="PF07726"/>
    </source>
</evidence>
<evidence type="ECO:0000259" key="5">
    <source>
        <dbReference type="Pfam" id="PF17863"/>
    </source>
</evidence>
<protein>
    <submittedName>
        <fullName evidence="6">MoxR-like ATPase</fullName>
    </submittedName>
</protein>
<dbReference type="Gene3D" id="3.40.50.300">
    <property type="entry name" value="P-loop containing nucleotide triphosphate hydrolases"/>
    <property type="match status" value="1"/>
</dbReference>
<dbReference type="Proteomes" id="UP000214646">
    <property type="component" value="Unassembled WGS sequence"/>
</dbReference>
<dbReference type="AlphaFoldDB" id="A0A225DZH6"/>